<feature type="non-terminal residue" evidence="1">
    <location>
        <position position="1"/>
    </location>
</feature>
<evidence type="ECO:0000313" key="2">
    <source>
        <dbReference type="Proteomes" id="UP001215598"/>
    </source>
</evidence>
<organism evidence="1 2">
    <name type="scientific">Mycena metata</name>
    <dbReference type="NCBI Taxonomy" id="1033252"/>
    <lineage>
        <taxon>Eukaryota</taxon>
        <taxon>Fungi</taxon>
        <taxon>Dikarya</taxon>
        <taxon>Basidiomycota</taxon>
        <taxon>Agaricomycotina</taxon>
        <taxon>Agaricomycetes</taxon>
        <taxon>Agaricomycetidae</taxon>
        <taxon>Agaricales</taxon>
        <taxon>Marasmiineae</taxon>
        <taxon>Mycenaceae</taxon>
        <taxon>Mycena</taxon>
    </lineage>
</organism>
<dbReference type="EMBL" id="JARKIB010000065">
    <property type="protein sequence ID" value="KAJ7750548.1"/>
    <property type="molecule type" value="Genomic_DNA"/>
</dbReference>
<name>A0AAD7N7V8_9AGAR</name>
<comment type="caution">
    <text evidence="1">The sequence shown here is derived from an EMBL/GenBank/DDBJ whole genome shotgun (WGS) entry which is preliminary data.</text>
</comment>
<accession>A0AAD7N7V8</accession>
<dbReference type="Proteomes" id="UP001215598">
    <property type="component" value="Unassembled WGS sequence"/>
</dbReference>
<proteinExistence type="predicted"/>
<reference evidence="1" key="1">
    <citation type="submission" date="2023-03" db="EMBL/GenBank/DDBJ databases">
        <title>Massive genome expansion in bonnet fungi (Mycena s.s.) driven by repeated elements and novel gene families across ecological guilds.</title>
        <authorList>
            <consortium name="Lawrence Berkeley National Laboratory"/>
            <person name="Harder C.B."/>
            <person name="Miyauchi S."/>
            <person name="Viragh M."/>
            <person name="Kuo A."/>
            <person name="Thoen E."/>
            <person name="Andreopoulos B."/>
            <person name="Lu D."/>
            <person name="Skrede I."/>
            <person name="Drula E."/>
            <person name="Henrissat B."/>
            <person name="Morin E."/>
            <person name="Kohler A."/>
            <person name="Barry K."/>
            <person name="LaButti K."/>
            <person name="Morin E."/>
            <person name="Salamov A."/>
            <person name="Lipzen A."/>
            <person name="Mereny Z."/>
            <person name="Hegedus B."/>
            <person name="Baldrian P."/>
            <person name="Stursova M."/>
            <person name="Weitz H."/>
            <person name="Taylor A."/>
            <person name="Grigoriev I.V."/>
            <person name="Nagy L.G."/>
            <person name="Martin F."/>
            <person name="Kauserud H."/>
        </authorList>
    </citation>
    <scope>NUCLEOTIDE SEQUENCE</scope>
    <source>
        <strain evidence="1">CBHHK182m</strain>
    </source>
</reference>
<keyword evidence="2" id="KW-1185">Reference proteome</keyword>
<feature type="non-terminal residue" evidence="1">
    <location>
        <position position="50"/>
    </location>
</feature>
<evidence type="ECO:0000313" key="1">
    <source>
        <dbReference type="EMBL" id="KAJ7750548.1"/>
    </source>
</evidence>
<protein>
    <submittedName>
        <fullName evidence="1">Uncharacterized protein</fullName>
    </submittedName>
</protein>
<sequence>WACCGVPTEVASEYGLGRGAVSYTFLGRERVGGCLKVFCTKEELEKHLNS</sequence>
<gene>
    <name evidence="1" type="ORF">B0H16DRAFT_1275686</name>
</gene>
<dbReference type="AlphaFoldDB" id="A0AAD7N7V8"/>